<dbReference type="PANTHER" id="PTHR32080">
    <property type="entry name" value="ANTIFUNGAL PROTEIN GINKBILOBIN-2-LIKE"/>
    <property type="match status" value="1"/>
</dbReference>
<protein>
    <recommendedName>
        <fullName evidence="16">Gnk2-homologous domain-containing protein</fullName>
    </recommendedName>
</protein>
<dbReference type="PROSITE" id="PS51473">
    <property type="entry name" value="GNK2"/>
    <property type="match status" value="1"/>
</dbReference>
<dbReference type="PANTHER" id="PTHR32080:SF54">
    <property type="entry name" value="GNK2-HOMOLOGOUS DOMAIN-CONTAINING PROTEIN"/>
    <property type="match status" value="1"/>
</dbReference>
<dbReference type="Gene3D" id="3.30.430.20">
    <property type="entry name" value="Gnk2 domain, C-X8-C-X2-C motif"/>
    <property type="match status" value="1"/>
</dbReference>
<dbReference type="AlphaFoldDB" id="A0ABD3KAS0"/>
<keyword evidence="8" id="KW-0611">Plant defense</keyword>
<evidence type="ECO:0000256" key="3">
    <source>
        <dbReference type="ARBA" id="ARBA00022577"/>
    </source>
</evidence>
<evidence type="ECO:0000256" key="15">
    <source>
        <dbReference type="SAM" id="SignalP"/>
    </source>
</evidence>
<evidence type="ECO:0000256" key="14">
    <source>
        <dbReference type="ARBA" id="ARBA00038393"/>
    </source>
</evidence>
<dbReference type="InterPro" id="IPR051378">
    <property type="entry name" value="Cell2Cell_Antifungal"/>
</dbReference>
<keyword evidence="4" id="KW-0945">Host-virus interaction</keyword>
<evidence type="ECO:0000259" key="16">
    <source>
        <dbReference type="PROSITE" id="PS51473"/>
    </source>
</evidence>
<evidence type="ECO:0000256" key="12">
    <source>
        <dbReference type="ARBA" id="ARBA00023157"/>
    </source>
</evidence>
<gene>
    <name evidence="17" type="ORF">ACJRO7_025956</name>
</gene>
<reference evidence="17 18" key="1">
    <citation type="submission" date="2024-11" db="EMBL/GenBank/DDBJ databases">
        <title>Chromosome-level genome assembly of Eucalyptus globulus Labill. provides insights into its genome evolution.</title>
        <authorList>
            <person name="Li X."/>
        </authorList>
    </citation>
    <scope>NUCLEOTIDE SEQUENCE [LARGE SCALE GENOMIC DNA]</scope>
    <source>
        <strain evidence="17">CL2024</strain>
        <tissue evidence="17">Fresh tender leaves</tissue>
    </source>
</reference>
<dbReference type="GO" id="GO:0042742">
    <property type="term" value="P:defense response to bacterium"/>
    <property type="evidence" value="ECO:0007669"/>
    <property type="project" value="UniProtKB-KW"/>
</dbReference>
<accession>A0ABD3KAS0</accession>
<keyword evidence="11" id="KW-0465">Mannose-binding</keyword>
<evidence type="ECO:0000256" key="11">
    <source>
        <dbReference type="ARBA" id="ARBA00023035"/>
    </source>
</evidence>
<keyword evidence="18" id="KW-1185">Reference proteome</keyword>
<keyword evidence="5 15" id="KW-0732">Signal</keyword>
<feature type="domain" description="Gnk2-homologous" evidence="16">
    <location>
        <begin position="27"/>
        <end position="130"/>
    </location>
</feature>
<comment type="subcellular location">
    <subcellularLocation>
        <location evidence="13">Cell junction</location>
        <location evidence="13">Plasmodesma</location>
    </subcellularLocation>
    <subcellularLocation>
        <location evidence="1">Cell membrane</location>
        <topology evidence="1">Single-pass type I membrane protein</topology>
    </subcellularLocation>
</comment>
<evidence type="ECO:0000256" key="5">
    <source>
        <dbReference type="ARBA" id="ARBA00022729"/>
    </source>
</evidence>
<dbReference type="InterPro" id="IPR002902">
    <property type="entry name" value="GNK2"/>
</dbReference>
<evidence type="ECO:0000313" key="18">
    <source>
        <dbReference type="Proteomes" id="UP001634007"/>
    </source>
</evidence>
<keyword evidence="6" id="KW-0430">Lectin</keyword>
<keyword evidence="2" id="KW-0929">Antimicrobial</keyword>
<evidence type="ECO:0000256" key="1">
    <source>
        <dbReference type="ARBA" id="ARBA00004251"/>
    </source>
</evidence>
<evidence type="ECO:0000256" key="2">
    <source>
        <dbReference type="ARBA" id="ARBA00022529"/>
    </source>
</evidence>
<sequence>MAVFGRILPIGIWFCCICIKVYCLPDNTVVYKICNGIKFPYRSAYDYEVDRVVNDLVEETSNNGYDYYTESTDSGQGCYGHAACAGHLSHFDCNLCLVNARYDLINGCPNNTGAQEELKDCRMRYENYPFVE</sequence>
<dbReference type="GO" id="GO:0031640">
    <property type="term" value="P:killing of cells of another organism"/>
    <property type="evidence" value="ECO:0007669"/>
    <property type="project" value="UniProtKB-KW"/>
</dbReference>
<keyword evidence="10" id="KW-0044">Antibiotic</keyword>
<evidence type="ECO:0000256" key="13">
    <source>
        <dbReference type="ARBA" id="ARBA00024184"/>
    </source>
</evidence>
<dbReference type="Proteomes" id="UP001634007">
    <property type="component" value="Unassembled WGS sequence"/>
</dbReference>
<evidence type="ECO:0000313" key="17">
    <source>
        <dbReference type="EMBL" id="KAL3737116.1"/>
    </source>
</evidence>
<feature type="chain" id="PRO_5044844205" description="Gnk2-homologous domain-containing protein" evidence="15">
    <location>
        <begin position="24"/>
        <end position="132"/>
    </location>
</feature>
<keyword evidence="3" id="KW-0295">Fungicide</keyword>
<comment type="similarity">
    <text evidence="14">Belongs to the cysteine-rich repeat secretory protein family. Plasmodesmata-located proteins (PDLD) subfamily.</text>
</comment>
<comment type="caution">
    <text evidence="17">The sequence shown here is derived from an EMBL/GenBank/DDBJ whole genome shotgun (WGS) entry which is preliminary data.</text>
</comment>
<name>A0ABD3KAS0_EUCGL</name>
<dbReference type="GO" id="GO:0005886">
    <property type="term" value="C:plasma membrane"/>
    <property type="evidence" value="ECO:0007669"/>
    <property type="project" value="UniProtKB-SubCell"/>
</dbReference>
<organism evidence="17 18">
    <name type="scientific">Eucalyptus globulus</name>
    <name type="common">Tasmanian blue gum</name>
    <dbReference type="NCBI Taxonomy" id="34317"/>
    <lineage>
        <taxon>Eukaryota</taxon>
        <taxon>Viridiplantae</taxon>
        <taxon>Streptophyta</taxon>
        <taxon>Embryophyta</taxon>
        <taxon>Tracheophyta</taxon>
        <taxon>Spermatophyta</taxon>
        <taxon>Magnoliopsida</taxon>
        <taxon>eudicotyledons</taxon>
        <taxon>Gunneridae</taxon>
        <taxon>Pentapetalae</taxon>
        <taxon>rosids</taxon>
        <taxon>malvids</taxon>
        <taxon>Myrtales</taxon>
        <taxon>Myrtaceae</taxon>
        <taxon>Myrtoideae</taxon>
        <taxon>Eucalypteae</taxon>
        <taxon>Eucalyptus</taxon>
    </lineage>
</organism>
<keyword evidence="12" id="KW-1015">Disulfide bond</keyword>
<evidence type="ECO:0000256" key="9">
    <source>
        <dbReference type="ARBA" id="ARBA00022949"/>
    </source>
</evidence>
<evidence type="ECO:0000256" key="6">
    <source>
        <dbReference type="ARBA" id="ARBA00022734"/>
    </source>
</evidence>
<dbReference type="InterPro" id="IPR038408">
    <property type="entry name" value="GNK2_sf"/>
</dbReference>
<dbReference type="GO" id="GO:0050832">
    <property type="term" value="P:defense response to fungus"/>
    <property type="evidence" value="ECO:0007669"/>
    <property type="project" value="UniProtKB-KW"/>
</dbReference>
<dbReference type="EMBL" id="JBJKBG010000006">
    <property type="protein sequence ID" value="KAL3737116.1"/>
    <property type="molecule type" value="Genomic_DNA"/>
</dbReference>
<keyword evidence="9" id="KW-0965">Cell junction</keyword>
<keyword evidence="7" id="KW-0677">Repeat</keyword>
<evidence type="ECO:0000256" key="4">
    <source>
        <dbReference type="ARBA" id="ARBA00022581"/>
    </source>
</evidence>
<feature type="signal peptide" evidence="15">
    <location>
        <begin position="1"/>
        <end position="23"/>
    </location>
</feature>
<dbReference type="Pfam" id="PF01657">
    <property type="entry name" value="Stress-antifung"/>
    <property type="match status" value="1"/>
</dbReference>
<dbReference type="GO" id="GO:0005537">
    <property type="term" value="F:D-mannose binding"/>
    <property type="evidence" value="ECO:0007669"/>
    <property type="project" value="UniProtKB-KW"/>
</dbReference>
<evidence type="ECO:0000256" key="10">
    <source>
        <dbReference type="ARBA" id="ARBA00023022"/>
    </source>
</evidence>
<proteinExistence type="inferred from homology"/>
<evidence type="ECO:0000256" key="8">
    <source>
        <dbReference type="ARBA" id="ARBA00022821"/>
    </source>
</evidence>
<dbReference type="CDD" id="cd23509">
    <property type="entry name" value="Gnk2-like"/>
    <property type="match status" value="1"/>
</dbReference>
<dbReference type="GO" id="GO:0009506">
    <property type="term" value="C:plasmodesma"/>
    <property type="evidence" value="ECO:0007669"/>
    <property type="project" value="UniProtKB-SubCell"/>
</dbReference>
<evidence type="ECO:0000256" key="7">
    <source>
        <dbReference type="ARBA" id="ARBA00022737"/>
    </source>
</evidence>